<evidence type="ECO:0000313" key="6">
    <source>
        <dbReference type="EMBL" id="ADR34441.1"/>
    </source>
</evidence>
<dbReference type="STRING" id="709032.Sulku_1780"/>
<protein>
    <recommendedName>
        <fullName evidence="2">histidine kinase</fullName>
        <ecNumber evidence="2">2.7.13.3</ecNumber>
    </recommendedName>
</protein>
<evidence type="ECO:0000256" key="4">
    <source>
        <dbReference type="SAM" id="Phobius"/>
    </source>
</evidence>
<dbReference type="Pfam" id="PF02518">
    <property type="entry name" value="HATPase_c"/>
    <property type="match status" value="1"/>
</dbReference>
<dbReference type="SMART" id="SM00388">
    <property type="entry name" value="HisKA"/>
    <property type="match status" value="1"/>
</dbReference>
<comment type="catalytic activity">
    <reaction evidence="1">
        <text>ATP + protein L-histidine = ADP + protein N-phospho-L-histidine.</text>
        <dbReference type="EC" id="2.7.13.3"/>
    </reaction>
</comment>
<name>E4U1A4_SULKY</name>
<keyword evidence="4" id="KW-1133">Transmembrane helix</keyword>
<dbReference type="Pfam" id="PF00512">
    <property type="entry name" value="HisKA"/>
    <property type="match status" value="1"/>
</dbReference>
<feature type="transmembrane region" description="Helical" evidence="4">
    <location>
        <begin position="6"/>
        <end position="25"/>
    </location>
</feature>
<evidence type="ECO:0000256" key="2">
    <source>
        <dbReference type="ARBA" id="ARBA00012438"/>
    </source>
</evidence>
<evidence type="ECO:0000256" key="1">
    <source>
        <dbReference type="ARBA" id="ARBA00000085"/>
    </source>
</evidence>
<evidence type="ECO:0000259" key="5">
    <source>
        <dbReference type="PROSITE" id="PS50109"/>
    </source>
</evidence>
<dbReference type="PANTHER" id="PTHR43547">
    <property type="entry name" value="TWO-COMPONENT HISTIDINE KINASE"/>
    <property type="match status" value="1"/>
</dbReference>
<keyword evidence="7" id="KW-1185">Reference proteome</keyword>
<dbReference type="KEGG" id="sku:Sulku_1780"/>
<dbReference type="InterPro" id="IPR003594">
    <property type="entry name" value="HATPase_dom"/>
</dbReference>
<dbReference type="AlphaFoldDB" id="E4U1A4"/>
<dbReference type="InterPro" id="IPR003661">
    <property type="entry name" value="HisK_dim/P_dom"/>
</dbReference>
<gene>
    <name evidence="6" type="ordered locus">Sulku_1780</name>
</gene>
<keyword evidence="6" id="KW-0808">Transferase</keyword>
<dbReference type="Gene3D" id="1.10.287.130">
    <property type="match status" value="1"/>
</dbReference>
<dbReference type="InterPro" id="IPR036890">
    <property type="entry name" value="HATPase_C_sf"/>
</dbReference>
<evidence type="ECO:0000313" key="7">
    <source>
        <dbReference type="Proteomes" id="UP000008721"/>
    </source>
</evidence>
<dbReference type="SMART" id="SM00387">
    <property type="entry name" value="HATPase_c"/>
    <property type="match status" value="1"/>
</dbReference>
<dbReference type="RefSeq" id="WP_013460638.1">
    <property type="nucleotide sequence ID" value="NC_014762.1"/>
</dbReference>
<dbReference type="PANTHER" id="PTHR43547:SF2">
    <property type="entry name" value="HYBRID SIGNAL TRANSDUCTION HISTIDINE KINASE C"/>
    <property type="match status" value="1"/>
</dbReference>
<dbReference type="PROSITE" id="PS50109">
    <property type="entry name" value="HIS_KIN"/>
    <property type="match status" value="1"/>
</dbReference>
<keyword evidence="6" id="KW-0418">Kinase</keyword>
<accession>E4U1A4</accession>
<evidence type="ECO:0000256" key="3">
    <source>
        <dbReference type="ARBA" id="ARBA00022553"/>
    </source>
</evidence>
<dbReference type="EMBL" id="CP002355">
    <property type="protein sequence ID" value="ADR34441.1"/>
    <property type="molecule type" value="Genomic_DNA"/>
</dbReference>
<reference evidence="6 7" key="1">
    <citation type="journal article" date="2012" name="Stand. Genomic Sci.">
        <title>Complete genome sequence of the sulfur compounds oxidizing chemolithoautotroph Sulfuricurvum kujiense type strain (YK-1(T)).</title>
        <authorList>
            <person name="Han C."/>
            <person name="Kotsyurbenko O."/>
            <person name="Chertkov O."/>
            <person name="Held B."/>
            <person name="Lapidus A."/>
            <person name="Nolan M."/>
            <person name="Lucas S."/>
            <person name="Hammon N."/>
            <person name="Deshpande S."/>
            <person name="Cheng J.F."/>
            <person name="Tapia R."/>
            <person name="Goodwin L.A."/>
            <person name="Pitluck S."/>
            <person name="Liolios K."/>
            <person name="Pagani I."/>
            <person name="Ivanova N."/>
            <person name="Mavromatis K."/>
            <person name="Mikhailova N."/>
            <person name="Pati A."/>
            <person name="Chen A."/>
            <person name="Palaniappan K."/>
            <person name="Land M."/>
            <person name="Hauser L."/>
            <person name="Chang Y.J."/>
            <person name="Jeffries C.D."/>
            <person name="Brambilla E.M."/>
            <person name="Rohde M."/>
            <person name="Spring S."/>
            <person name="Sikorski J."/>
            <person name="Goker M."/>
            <person name="Woyke T."/>
            <person name="Bristow J."/>
            <person name="Eisen J.A."/>
            <person name="Markowitz V."/>
            <person name="Hugenholtz P."/>
            <person name="Kyrpides N.C."/>
            <person name="Klenk H.P."/>
            <person name="Detter J.C."/>
        </authorList>
    </citation>
    <scope>NUCLEOTIDE SEQUENCE [LARGE SCALE GENOMIC DNA]</scope>
    <source>
        <strain evidence="7">ATCC BAA-921 / DSM 16994 / JCM 11577 / YK-1</strain>
    </source>
</reference>
<dbReference type="InterPro" id="IPR005467">
    <property type="entry name" value="His_kinase_dom"/>
</dbReference>
<feature type="domain" description="Histidine kinase" evidence="5">
    <location>
        <begin position="56"/>
        <end position="263"/>
    </location>
</feature>
<dbReference type="EC" id="2.7.13.3" evidence="2"/>
<dbReference type="Gene3D" id="3.30.565.10">
    <property type="entry name" value="Histidine kinase-like ATPase, C-terminal domain"/>
    <property type="match status" value="1"/>
</dbReference>
<dbReference type="InterPro" id="IPR036097">
    <property type="entry name" value="HisK_dim/P_sf"/>
</dbReference>
<dbReference type="Proteomes" id="UP000008721">
    <property type="component" value="Chromosome"/>
</dbReference>
<dbReference type="GO" id="GO:0000155">
    <property type="term" value="F:phosphorelay sensor kinase activity"/>
    <property type="evidence" value="ECO:0007669"/>
    <property type="project" value="InterPro"/>
</dbReference>
<dbReference type="HOGENOM" id="CLU_983278_0_0_7"/>
<dbReference type="PRINTS" id="PR00344">
    <property type="entry name" value="BCTRLSENSOR"/>
</dbReference>
<keyword evidence="3" id="KW-0597">Phosphoprotein</keyword>
<dbReference type="CDD" id="cd00082">
    <property type="entry name" value="HisKA"/>
    <property type="match status" value="1"/>
</dbReference>
<dbReference type="InterPro" id="IPR004358">
    <property type="entry name" value="Sig_transdc_His_kin-like_C"/>
</dbReference>
<keyword evidence="4" id="KW-0812">Transmembrane</keyword>
<keyword evidence="4" id="KW-0472">Membrane</keyword>
<dbReference type="SUPFAM" id="SSF55874">
    <property type="entry name" value="ATPase domain of HSP90 chaperone/DNA topoisomerase II/histidine kinase"/>
    <property type="match status" value="1"/>
</dbReference>
<sequence length="283" mass="32655">MDLTLLTITYSIGIILLLLAMLIYWNGRLRGEIAQKQQALEERDILQKQQDFFIRKMVHEMNTPLSAIELNISVMMRDYPNVRNLEMIKSSARILSTIYDDIAFLSRKEFLCPVPEWINIEEFIADRILYFDAMLSVKEIVIEMEIDEGYEIHMSRTELQRLIDNNLSNAVKYTQKHGEIIIIVISKESDGLLLTFKDNGIGMSEEERQKLFEVYYRGNAHHQGLGLGMSIIKDICDANAISIRVESVKGEGSSFTYNIPETLIRQTSIKQSDAILRKIEARK</sequence>
<dbReference type="SUPFAM" id="SSF47384">
    <property type="entry name" value="Homodimeric domain of signal transducing histidine kinase"/>
    <property type="match status" value="1"/>
</dbReference>
<dbReference type="eggNOG" id="COG2205">
    <property type="taxonomic scope" value="Bacteria"/>
</dbReference>
<proteinExistence type="predicted"/>
<organism evidence="6 7">
    <name type="scientific">Sulfuricurvum kujiense (strain ATCC BAA-921 / DSM 16994 / JCM 11577 / YK-1)</name>
    <dbReference type="NCBI Taxonomy" id="709032"/>
    <lineage>
        <taxon>Bacteria</taxon>
        <taxon>Pseudomonadati</taxon>
        <taxon>Campylobacterota</taxon>
        <taxon>Epsilonproteobacteria</taxon>
        <taxon>Campylobacterales</taxon>
        <taxon>Sulfurimonadaceae</taxon>
        <taxon>Sulfuricurvum</taxon>
    </lineage>
</organism>